<evidence type="ECO:0000313" key="2">
    <source>
        <dbReference type="Proteomes" id="UP000193642"/>
    </source>
</evidence>
<dbReference type="Gene3D" id="3.40.50.300">
    <property type="entry name" value="P-loop containing nucleotide triphosphate hydrolases"/>
    <property type="match status" value="1"/>
</dbReference>
<keyword evidence="2" id="KW-1185">Reference proteome</keyword>
<evidence type="ECO:0000313" key="1">
    <source>
        <dbReference type="EMBL" id="ORY44333.1"/>
    </source>
</evidence>
<comment type="caution">
    <text evidence="1">The sequence shown here is derived from an EMBL/GenBank/DDBJ whole genome shotgun (WGS) entry which is preliminary data.</text>
</comment>
<dbReference type="Proteomes" id="UP000193642">
    <property type="component" value="Unassembled WGS sequence"/>
</dbReference>
<reference evidence="1 2" key="1">
    <citation type="submission" date="2016-07" db="EMBL/GenBank/DDBJ databases">
        <title>Pervasive Adenine N6-methylation of Active Genes in Fungi.</title>
        <authorList>
            <consortium name="DOE Joint Genome Institute"/>
            <person name="Mondo S.J."/>
            <person name="Dannebaum R.O."/>
            <person name="Kuo R.C."/>
            <person name="Labutti K."/>
            <person name="Haridas S."/>
            <person name="Kuo A."/>
            <person name="Salamov A."/>
            <person name="Ahrendt S.R."/>
            <person name="Lipzen A."/>
            <person name="Sullivan W."/>
            <person name="Andreopoulos W.B."/>
            <person name="Clum A."/>
            <person name="Lindquist E."/>
            <person name="Daum C."/>
            <person name="Ramamoorthy G.K."/>
            <person name="Gryganskyi A."/>
            <person name="Culley D."/>
            <person name="Magnuson J.K."/>
            <person name="James T.Y."/>
            <person name="O'Malley M.A."/>
            <person name="Stajich J.E."/>
            <person name="Spatafora J.W."/>
            <person name="Visel A."/>
            <person name="Grigoriev I.V."/>
        </authorList>
    </citation>
    <scope>NUCLEOTIDE SEQUENCE [LARGE SCALE GENOMIC DNA]</scope>
    <source>
        <strain evidence="1 2">JEL800</strain>
    </source>
</reference>
<sequence length="166" mass="18270">MFIPWYHVFTVCVRCLCGNSIQNVERPHVLKLCCVMKLHLLVWRKKCSLCIDQRSLCLLAKILTPQSSLKNLGWIINATTLQSGSTDNETTLSLISKPLLISQHTGILIDGFPNSGAEAKALEEAVGPVSAVLNFNASFITNNSVAAIKRRLLGITDELQPVERPS</sequence>
<dbReference type="AlphaFoldDB" id="A0A1Y2CBC5"/>
<dbReference type="OrthoDB" id="2145644at2759"/>
<accession>A0A1Y2CBC5</accession>
<name>A0A1Y2CBC5_9FUNG</name>
<protein>
    <submittedName>
        <fullName evidence="1">Uncharacterized protein</fullName>
    </submittedName>
</protein>
<proteinExistence type="predicted"/>
<dbReference type="InterPro" id="IPR027417">
    <property type="entry name" value="P-loop_NTPase"/>
</dbReference>
<organism evidence="1 2">
    <name type="scientific">Rhizoclosmatium globosum</name>
    <dbReference type="NCBI Taxonomy" id="329046"/>
    <lineage>
        <taxon>Eukaryota</taxon>
        <taxon>Fungi</taxon>
        <taxon>Fungi incertae sedis</taxon>
        <taxon>Chytridiomycota</taxon>
        <taxon>Chytridiomycota incertae sedis</taxon>
        <taxon>Chytridiomycetes</taxon>
        <taxon>Chytridiales</taxon>
        <taxon>Chytriomycetaceae</taxon>
        <taxon>Rhizoclosmatium</taxon>
    </lineage>
</organism>
<dbReference type="EMBL" id="MCGO01000022">
    <property type="protein sequence ID" value="ORY44333.1"/>
    <property type="molecule type" value="Genomic_DNA"/>
</dbReference>
<gene>
    <name evidence="1" type="ORF">BCR33DRAFT_219366</name>
</gene>